<evidence type="ECO:0000313" key="1">
    <source>
        <dbReference type="EMBL" id="AMO58153.1"/>
    </source>
</evidence>
<dbReference type="RefSeq" id="WP_034878269.1">
    <property type="nucleotide sequence ID" value="NZ_CP013251.1"/>
</dbReference>
<protein>
    <submittedName>
        <fullName evidence="1">Uncharacterized protein</fullName>
    </submittedName>
</protein>
<organism evidence="1 2">
    <name type="scientific">Endozoicomonas montiporae CL-33</name>
    <dbReference type="NCBI Taxonomy" id="570277"/>
    <lineage>
        <taxon>Bacteria</taxon>
        <taxon>Pseudomonadati</taxon>
        <taxon>Pseudomonadota</taxon>
        <taxon>Gammaproteobacteria</taxon>
        <taxon>Oceanospirillales</taxon>
        <taxon>Endozoicomonadaceae</taxon>
        <taxon>Endozoicomonas</taxon>
    </lineage>
</organism>
<dbReference type="KEGG" id="emp:EZMO1_4230"/>
<dbReference type="PROSITE" id="PS51257">
    <property type="entry name" value="PROKAR_LIPOPROTEIN"/>
    <property type="match status" value="1"/>
</dbReference>
<dbReference type="STRING" id="570277.EZMO1_4230"/>
<gene>
    <name evidence="1" type="ORF">EZMO1_4230</name>
</gene>
<evidence type="ECO:0000313" key="2">
    <source>
        <dbReference type="Proteomes" id="UP000071065"/>
    </source>
</evidence>
<reference evidence="1 2" key="1">
    <citation type="journal article" date="2016" name="Front. Microbiol.">
        <title>Genomic Insight into the Host-Endosymbiont Relationship of Endozoicomonas montiporae CL-33(T) with its Coral Host.</title>
        <authorList>
            <person name="Ding J.-Y."/>
            <person name="Shiu J.-H."/>
            <person name="Chen W.-M."/>
            <person name="Chiang Y.-R."/>
            <person name="Tang S.-L."/>
        </authorList>
    </citation>
    <scope>NUCLEOTIDE SEQUENCE [LARGE SCALE GENOMIC DNA]</scope>
    <source>
        <strain evidence="1 2">CL-33</strain>
    </source>
</reference>
<dbReference type="PATRIC" id="fig|570277.3.peg.4543"/>
<accession>A0A142BHC7</accession>
<dbReference type="EMBL" id="CP013251">
    <property type="protein sequence ID" value="AMO58153.1"/>
    <property type="molecule type" value="Genomic_DNA"/>
</dbReference>
<proteinExistence type="predicted"/>
<name>A0A142BHC7_9GAMM</name>
<dbReference type="AlphaFoldDB" id="A0A142BHC7"/>
<dbReference type="Proteomes" id="UP000071065">
    <property type="component" value="Chromosome"/>
</dbReference>
<sequence length="68" mass="7442">MKDFFKTPLASMVAFFLIGCLMMSGMKAVEWLIPAPERTVNLLVCVADTDGVIGHCKPFTNYIADSAN</sequence>